<feature type="compositionally biased region" description="Low complexity" evidence="1">
    <location>
        <begin position="212"/>
        <end position="221"/>
    </location>
</feature>
<evidence type="ECO:0000313" key="3">
    <source>
        <dbReference type="Proteomes" id="UP000601435"/>
    </source>
</evidence>
<feature type="region of interest" description="Disordered" evidence="1">
    <location>
        <begin position="33"/>
        <end position="52"/>
    </location>
</feature>
<protein>
    <submittedName>
        <fullName evidence="2">Uncharacterized protein</fullName>
    </submittedName>
</protein>
<name>A0A812RFM3_9DINO</name>
<feature type="region of interest" description="Disordered" evidence="1">
    <location>
        <begin position="137"/>
        <end position="231"/>
    </location>
</feature>
<feature type="compositionally biased region" description="Basic and acidic residues" evidence="1">
    <location>
        <begin position="42"/>
        <end position="52"/>
    </location>
</feature>
<accession>A0A812RFM3</accession>
<keyword evidence="3" id="KW-1185">Reference proteome</keyword>
<dbReference type="EMBL" id="CAJNJA010019120">
    <property type="protein sequence ID" value="CAE7439107.1"/>
    <property type="molecule type" value="Genomic_DNA"/>
</dbReference>
<sequence>MADDCSARFSKWTAALDHMRACDSYQRLVKEGGAPKKPKVAASREKAQRVEPKPELDFTQDPFHGVLKVKVPPDEPEIAAVFRQCWEDFPEKSDYRGFWKHALEHVKELYGVSFQSFGHGKLPRFLKKHKIAQEVFRNRRKCGTPTQDSLPESEEEELRPDTSEDGPKSSPPGPPRSSEAPFEPSDASGAPGPMLPSKAPGHGSHPYARPKPSVAPSASVSHEGPLPGLWG</sequence>
<dbReference type="OrthoDB" id="429066at2759"/>
<dbReference type="Proteomes" id="UP000601435">
    <property type="component" value="Unassembled WGS sequence"/>
</dbReference>
<evidence type="ECO:0000313" key="2">
    <source>
        <dbReference type="EMBL" id="CAE7439107.1"/>
    </source>
</evidence>
<gene>
    <name evidence="2" type="ORF">SNEC2469_LOCUS12073</name>
</gene>
<proteinExistence type="predicted"/>
<organism evidence="2 3">
    <name type="scientific">Symbiodinium necroappetens</name>
    <dbReference type="NCBI Taxonomy" id="1628268"/>
    <lineage>
        <taxon>Eukaryota</taxon>
        <taxon>Sar</taxon>
        <taxon>Alveolata</taxon>
        <taxon>Dinophyceae</taxon>
        <taxon>Suessiales</taxon>
        <taxon>Symbiodiniaceae</taxon>
        <taxon>Symbiodinium</taxon>
    </lineage>
</organism>
<dbReference type="AlphaFoldDB" id="A0A812RFM3"/>
<evidence type="ECO:0000256" key="1">
    <source>
        <dbReference type="SAM" id="MobiDB-lite"/>
    </source>
</evidence>
<comment type="caution">
    <text evidence="2">The sequence shown here is derived from an EMBL/GenBank/DDBJ whole genome shotgun (WGS) entry which is preliminary data.</text>
</comment>
<reference evidence="2" key="1">
    <citation type="submission" date="2021-02" db="EMBL/GenBank/DDBJ databases">
        <authorList>
            <person name="Dougan E. K."/>
            <person name="Rhodes N."/>
            <person name="Thang M."/>
            <person name="Chan C."/>
        </authorList>
    </citation>
    <scope>NUCLEOTIDE SEQUENCE</scope>
</reference>